<dbReference type="SMART" id="SM00862">
    <property type="entry name" value="Trans_reg_C"/>
    <property type="match status" value="1"/>
</dbReference>
<dbReference type="InterPro" id="IPR051677">
    <property type="entry name" value="AfsR-DnrI-RedD_regulator"/>
</dbReference>
<dbReference type="RefSeq" id="WP_203875464.1">
    <property type="nucleotide sequence ID" value="NZ_BOOK01000020.1"/>
</dbReference>
<dbReference type="SUPFAM" id="SSF52540">
    <property type="entry name" value="P-loop containing nucleoside triphosphate hydrolases"/>
    <property type="match status" value="1"/>
</dbReference>
<dbReference type="GO" id="GO:0003677">
    <property type="term" value="F:DNA binding"/>
    <property type="evidence" value="ECO:0007669"/>
    <property type="project" value="UniProtKB-UniRule"/>
</dbReference>
<feature type="domain" description="OmpR/PhoB-type" evidence="7">
    <location>
        <begin position="3"/>
        <end position="102"/>
    </location>
</feature>
<evidence type="ECO:0000313" key="8">
    <source>
        <dbReference type="EMBL" id="GII01085.1"/>
    </source>
</evidence>
<dbReference type="SMART" id="SM01043">
    <property type="entry name" value="BTAD"/>
    <property type="match status" value="1"/>
</dbReference>
<dbReference type="InterPro" id="IPR027417">
    <property type="entry name" value="P-loop_NTPase"/>
</dbReference>
<protein>
    <submittedName>
        <fullName evidence="8">SARP family transcriptional regulator</fullName>
    </submittedName>
</protein>
<evidence type="ECO:0000256" key="3">
    <source>
        <dbReference type="ARBA" id="ARBA00023125"/>
    </source>
</evidence>
<dbReference type="InterPro" id="IPR036388">
    <property type="entry name" value="WH-like_DNA-bd_sf"/>
</dbReference>
<dbReference type="SUPFAM" id="SSF48452">
    <property type="entry name" value="TPR-like"/>
    <property type="match status" value="2"/>
</dbReference>
<proteinExistence type="inferred from homology"/>
<evidence type="ECO:0000256" key="5">
    <source>
        <dbReference type="PROSITE-ProRule" id="PRU00339"/>
    </source>
</evidence>
<dbReference type="InterPro" id="IPR016032">
    <property type="entry name" value="Sig_transdc_resp-reg_C-effctor"/>
</dbReference>
<dbReference type="EMBL" id="BOOK01000020">
    <property type="protein sequence ID" value="GII01085.1"/>
    <property type="molecule type" value="Genomic_DNA"/>
</dbReference>
<accession>A0A8J3SXE9</accession>
<dbReference type="SMART" id="SM00028">
    <property type="entry name" value="TPR"/>
    <property type="match status" value="5"/>
</dbReference>
<evidence type="ECO:0000256" key="6">
    <source>
        <dbReference type="PROSITE-ProRule" id="PRU01091"/>
    </source>
</evidence>
<dbReference type="PANTHER" id="PTHR35807:SF1">
    <property type="entry name" value="TRANSCRIPTIONAL REGULATOR REDD"/>
    <property type="match status" value="1"/>
</dbReference>
<reference evidence="8" key="1">
    <citation type="submission" date="2021-01" db="EMBL/GenBank/DDBJ databases">
        <title>Whole genome shotgun sequence of Planobispora takensis NBRC 109077.</title>
        <authorList>
            <person name="Komaki H."/>
            <person name="Tamura T."/>
        </authorList>
    </citation>
    <scope>NUCLEOTIDE SEQUENCE</scope>
    <source>
        <strain evidence="8">NBRC 109077</strain>
    </source>
</reference>
<evidence type="ECO:0000256" key="4">
    <source>
        <dbReference type="ARBA" id="ARBA00023163"/>
    </source>
</evidence>
<dbReference type="PROSITE" id="PS50005">
    <property type="entry name" value="TPR"/>
    <property type="match status" value="2"/>
</dbReference>
<dbReference type="GO" id="GO:0000160">
    <property type="term" value="P:phosphorelay signal transduction system"/>
    <property type="evidence" value="ECO:0007669"/>
    <property type="project" value="InterPro"/>
</dbReference>
<dbReference type="InterPro" id="IPR011990">
    <property type="entry name" value="TPR-like_helical_dom_sf"/>
</dbReference>
<gene>
    <name evidence="8" type="ORF">Pta02_30930</name>
</gene>
<keyword evidence="2" id="KW-0805">Transcription regulation</keyword>
<sequence>MAVEFRVLGPVEAGITDDADGSAGGSLLELGTARQRCVLAVLLAEANRLVQTEQLVDRVWGEQPPQQARGTLRSYVSRLRTALAGVGEVTLARRPGGYLLAVDELAVDVHRFRHLAVEARASEGARALALWERTLELWRGEPFAGLDSPWLSETRALWEHEWFAAQLDRFDAGLHCGRHAELLGQLTALARAHPLDERLASQVMLALYRSGRQADALDHFRQIRERLAEELGTDPGSALQQLHRHILTADPATAGPPTSMTGGRPSVPRQLPAAPPLFVGREKELAELTAALHAHVETGAKVVISAIGGGGGIGKTWLALRWAYQQTARFPDGQLYVNLRGFDPTGQPTTVETALRGFLDALGAAPAEIPADTDTQATLYRSLVAGKRLLIVLDNARDTGQVVPLLPGTPTCAVVITSRNALPALTTTHGARLLPLDILNRDEARRVLTEHLGAERIAAEPAAVDELLRHCSGLPLALGIVAARAVMHATLPLTVVAEELQQAAGRLDALDVGEAELSLRTVLSWSHHALSSEAAALFALLGLAVGADISRQAVASLAALPVARVTTVLRQLETAHLVLQHAPGRYRMHDLVRLYAAELAQSLPPARREEARSRLVDFYLHTAFTAERLLEQARRPIELGRPAPGCEPHALGDVSAASAWLDAEHANLLAVQHLAVEHGWHTPVWQLAWCLTTFHYRRGHHQDLAMWQAGLTATQRLGDPAAQALAHRLLGGAYSKAGMHAEAVSHLTQALALAEQAGDLLVQAHNHFALATAWEQQGNRQQALTHATCALRLSSALGDPVWEAHTLNAVGWYEAHLSHYTPARAHCERALAIFGCHGDRTGEAAALNSLGFIAFRTGCYHRALDYYQRVLSLRRDLHDTYHQADVLEFLGRTHQALGDLDRARSAWRRALESYRTQRRLEDADRVQRYLAALDGQVPAVPGE</sequence>
<dbReference type="SUPFAM" id="SSF46894">
    <property type="entry name" value="C-terminal effector domain of the bipartite response regulators"/>
    <property type="match status" value="1"/>
</dbReference>
<dbReference type="GO" id="GO:0006355">
    <property type="term" value="P:regulation of DNA-templated transcription"/>
    <property type="evidence" value="ECO:0007669"/>
    <property type="project" value="InterPro"/>
</dbReference>
<dbReference type="Pfam" id="PF00486">
    <property type="entry name" value="Trans_reg_C"/>
    <property type="match status" value="1"/>
</dbReference>
<dbReference type="PROSITE" id="PS51755">
    <property type="entry name" value="OMPR_PHOB"/>
    <property type="match status" value="1"/>
</dbReference>
<dbReference type="PANTHER" id="PTHR35807">
    <property type="entry name" value="TRANSCRIPTIONAL REGULATOR REDD-RELATED"/>
    <property type="match status" value="1"/>
</dbReference>
<dbReference type="InterPro" id="IPR001867">
    <property type="entry name" value="OmpR/PhoB-type_DNA-bd"/>
</dbReference>
<dbReference type="Gene3D" id="1.25.40.10">
    <property type="entry name" value="Tetratricopeptide repeat domain"/>
    <property type="match status" value="3"/>
</dbReference>
<organism evidence="8 9">
    <name type="scientific">Planobispora takensis</name>
    <dbReference type="NCBI Taxonomy" id="1367882"/>
    <lineage>
        <taxon>Bacteria</taxon>
        <taxon>Bacillati</taxon>
        <taxon>Actinomycetota</taxon>
        <taxon>Actinomycetes</taxon>
        <taxon>Streptosporangiales</taxon>
        <taxon>Streptosporangiaceae</taxon>
        <taxon>Planobispora</taxon>
    </lineage>
</organism>
<dbReference type="Pfam" id="PF03704">
    <property type="entry name" value="BTAD"/>
    <property type="match status" value="1"/>
</dbReference>
<dbReference type="Proteomes" id="UP000634476">
    <property type="component" value="Unassembled WGS sequence"/>
</dbReference>
<dbReference type="Pfam" id="PF13424">
    <property type="entry name" value="TPR_12"/>
    <property type="match status" value="1"/>
</dbReference>
<dbReference type="InterPro" id="IPR019734">
    <property type="entry name" value="TPR_rpt"/>
</dbReference>
<evidence type="ECO:0000256" key="1">
    <source>
        <dbReference type="ARBA" id="ARBA00005820"/>
    </source>
</evidence>
<dbReference type="Gene3D" id="1.10.10.10">
    <property type="entry name" value="Winged helix-like DNA-binding domain superfamily/Winged helix DNA-binding domain"/>
    <property type="match status" value="1"/>
</dbReference>
<keyword evidence="5" id="KW-0802">TPR repeat</keyword>
<dbReference type="InterPro" id="IPR005158">
    <property type="entry name" value="BTAD"/>
</dbReference>
<dbReference type="Pfam" id="PF13176">
    <property type="entry name" value="TPR_7"/>
    <property type="match status" value="1"/>
</dbReference>
<keyword evidence="3 6" id="KW-0238">DNA-binding</keyword>
<evidence type="ECO:0000256" key="2">
    <source>
        <dbReference type="ARBA" id="ARBA00023015"/>
    </source>
</evidence>
<feature type="repeat" description="TPR" evidence="5">
    <location>
        <begin position="844"/>
        <end position="877"/>
    </location>
</feature>
<evidence type="ECO:0000259" key="7">
    <source>
        <dbReference type="PROSITE" id="PS51755"/>
    </source>
</evidence>
<comment type="similarity">
    <text evidence="1">Belongs to the AfsR/DnrI/RedD regulatory family.</text>
</comment>
<keyword evidence="9" id="KW-1185">Reference proteome</keyword>
<comment type="caution">
    <text evidence="8">The sequence shown here is derived from an EMBL/GenBank/DDBJ whole genome shotgun (WGS) entry which is preliminary data.</text>
</comment>
<dbReference type="AlphaFoldDB" id="A0A8J3SXE9"/>
<feature type="DNA-binding region" description="OmpR/PhoB-type" evidence="6">
    <location>
        <begin position="3"/>
        <end position="102"/>
    </location>
</feature>
<dbReference type="GO" id="GO:0043531">
    <property type="term" value="F:ADP binding"/>
    <property type="evidence" value="ECO:0007669"/>
    <property type="project" value="InterPro"/>
</dbReference>
<keyword evidence="4" id="KW-0804">Transcription</keyword>
<dbReference type="PRINTS" id="PR00364">
    <property type="entry name" value="DISEASERSIST"/>
</dbReference>
<dbReference type="Gene3D" id="3.40.50.300">
    <property type="entry name" value="P-loop containing nucleotide triphosphate hydrolases"/>
    <property type="match status" value="1"/>
</dbReference>
<dbReference type="CDD" id="cd15831">
    <property type="entry name" value="BTAD"/>
    <property type="match status" value="1"/>
</dbReference>
<evidence type="ECO:0000313" key="9">
    <source>
        <dbReference type="Proteomes" id="UP000634476"/>
    </source>
</evidence>
<feature type="repeat" description="TPR" evidence="5">
    <location>
        <begin position="724"/>
        <end position="757"/>
    </location>
</feature>
<name>A0A8J3SXE9_9ACTN</name>